<feature type="region of interest" description="Disordered" evidence="1">
    <location>
        <begin position="212"/>
        <end position="243"/>
    </location>
</feature>
<sequence length="243" mass="26580">MPRKGYSLLLVLGYIEFDEISGGKCVKFRFVGVGSGIVKNATTRHEGHPTKVKIDDSHICRAEDESLAGGQASEIRFTAERAGERTGAVLEAKGELWSVFGVFYSTSHGVDPDLTRLPLPESGLGNFGVDCVMETCSFGRAHTLRMVLRRFPSAAQLAGASPWVDAERAKPDLNAFPSVDTGQTGWKIRCSTGSAQGSEPLFRRRMDINRGRFAPSAFPNPSNKKKCHQQAGERPRKCPRRLA</sequence>
<dbReference type="AlphaFoldDB" id="A0A0C3KP52"/>
<organism evidence="2 3">
    <name type="scientific">Tulasnella calospora MUT 4182</name>
    <dbReference type="NCBI Taxonomy" id="1051891"/>
    <lineage>
        <taxon>Eukaryota</taxon>
        <taxon>Fungi</taxon>
        <taxon>Dikarya</taxon>
        <taxon>Basidiomycota</taxon>
        <taxon>Agaricomycotina</taxon>
        <taxon>Agaricomycetes</taxon>
        <taxon>Cantharellales</taxon>
        <taxon>Tulasnellaceae</taxon>
        <taxon>Tulasnella</taxon>
    </lineage>
</organism>
<gene>
    <name evidence="2" type="ORF">M407DRAFT_9563</name>
</gene>
<dbReference type="HOGENOM" id="CLU_1143263_0_0_1"/>
<reference evidence="2 3" key="1">
    <citation type="submission" date="2014-04" db="EMBL/GenBank/DDBJ databases">
        <authorList>
            <consortium name="DOE Joint Genome Institute"/>
            <person name="Kuo A."/>
            <person name="Girlanda M."/>
            <person name="Perotto S."/>
            <person name="Kohler A."/>
            <person name="Nagy L.G."/>
            <person name="Floudas D."/>
            <person name="Copeland A."/>
            <person name="Barry K.W."/>
            <person name="Cichocki N."/>
            <person name="Veneault-Fourrey C."/>
            <person name="LaButti K."/>
            <person name="Lindquist E.A."/>
            <person name="Lipzen A."/>
            <person name="Lundell T."/>
            <person name="Morin E."/>
            <person name="Murat C."/>
            <person name="Sun H."/>
            <person name="Tunlid A."/>
            <person name="Henrissat B."/>
            <person name="Grigoriev I.V."/>
            <person name="Hibbett D.S."/>
            <person name="Martin F."/>
            <person name="Nordberg H.P."/>
            <person name="Cantor M.N."/>
            <person name="Hua S.X."/>
        </authorList>
    </citation>
    <scope>NUCLEOTIDE SEQUENCE [LARGE SCALE GENOMIC DNA]</scope>
    <source>
        <strain evidence="2 3">MUT 4182</strain>
    </source>
</reference>
<name>A0A0C3KP52_9AGAM</name>
<dbReference type="Proteomes" id="UP000054248">
    <property type="component" value="Unassembled WGS sequence"/>
</dbReference>
<dbReference type="EMBL" id="KN823091">
    <property type="protein sequence ID" value="KIO23188.1"/>
    <property type="molecule type" value="Genomic_DNA"/>
</dbReference>
<reference evidence="3" key="2">
    <citation type="submission" date="2015-01" db="EMBL/GenBank/DDBJ databases">
        <title>Evolutionary Origins and Diversification of the Mycorrhizal Mutualists.</title>
        <authorList>
            <consortium name="DOE Joint Genome Institute"/>
            <consortium name="Mycorrhizal Genomics Consortium"/>
            <person name="Kohler A."/>
            <person name="Kuo A."/>
            <person name="Nagy L.G."/>
            <person name="Floudas D."/>
            <person name="Copeland A."/>
            <person name="Barry K.W."/>
            <person name="Cichocki N."/>
            <person name="Veneault-Fourrey C."/>
            <person name="LaButti K."/>
            <person name="Lindquist E.A."/>
            <person name="Lipzen A."/>
            <person name="Lundell T."/>
            <person name="Morin E."/>
            <person name="Murat C."/>
            <person name="Riley R."/>
            <person name="Ohm R."/>
            <person name="Sun H."/>
            <person name="Tunlid A."/>
            <person name="Henrissat B."/>
            <person name="Grigoriev I.V."/>
            <person name="Hibbett D.S."/>
            <person name="Martin F."/>
        </authorList>
    </citation>
    <scope>NUCLEOTIDE SEQUENCE [LARGE SCALE GENOMIC DNA]</scope>
    <source>
        <strain evidence="3">MUT 4182</strain>
    </source>
</reference>
<evidence type="ECO:0000313" key="3">
    <source>
        <dbReference type="Proteomes" id="UP000054248"/>
    </source>
</evidence>
<evidence type="ECO:0000313" key="2">
    <source>
        <dbReference type="EMBL" id="KIO23188.1"/>
    </source>
</evidence>
<proteinExistence type="predicted"/>
<accession>A0A0C3KP52</accession>
<keyword evidence="3" id="KW-1185">Reference proteome</keyword>
<protein>
    <submittedName>
        <fullName evidence="2">Uncharacterized protein</fullName>
    </submittedName>
</protein>
<evidence type="ECO:0000256" key="1">
    <source>
        <dbReference type="SAM" id="MobiDB-lite"/>
    </source>
</evidence>